<evidence type="ECO:0000256" key="1">
    <source>
        <dbReference type="SAM" id="MobiDB-lite"/>
    </source>
</evidence>
<feature type="non-terminal residue" evidence="2">
    <location>
        <position position="115"/>
    </location>
</feature>
<dbReference type="Proteomes" id="UP000570595">
    <property type="component" value="Unassembled WGS sequence"/>
</dbReference>
<dbReference type="EMBL" id="JABAHT010002502">
    <property type="protein sequence ID" value="KAF4647284.1"/>
    <property type="molecule type" value="Genomic_DNA"/>
</dbReference>
<organism evidence="2 3">
    <name type="scientific">Perkinsus olseni</name>
    <name type="common">Perkinsus atlanticus</name>
    <dbReference type="NCBI Taxonomy" id="32597"/>
    <lineage>
        <taxon>Eukaryota</taxon>
        <taxon>Sar</taxon>
        <taxon>Alveolata</taxon>
        <taxon>Perkinsozoa</taxon>
        <taxon>Perkinsea</taxon>
        <taxon>Perkinsida</taxon>
        <taxon>Perkinsidae</taxon>
        <taxon>Perkinsus</taxon>
    </lineage>
</organism>
<comment type="caution">
    <text evidence="2">The sequence shown here is derived from an EMBL/GenBank/DDBJ whole genome shotgun (WGS) entry which is preliminary data.</text>
</comment>
<accession>A0A7J6KJZ5</accession>
<feature type="compositionally biased region" description="Polar residues" evidence="1">
    <location>
        <begin position="62"/>
        <end position="72"/>
    </location>
</feature>
<gene>
    <name evidence="2" type="ORF">FOZ61_004409</name>
</gene>
<evidence type="ECO:0000313" key="3">
    <source>
        <dbReference type="Proteomes" id="UP000570595"/>
    </source>
</evidence>
<sequence length="115" mass="12115">IDAASRMDPTQKDTVVAVQQVSGPIVRFCIALALLFLAGCSSDGSSTDAPTSAPSMATTSSGQNQFMSPTTAGDFNGDDDYCAGKPAGEYCGVVNGEMARILIEEHVFYFNYESK</sequence>
<dbReference type="AlphaFoldDB" id="A0A7J6KJZ5"/>
<reference evidence="2 3" key="1">
    <citation type="submission" date="2020-04" db="EMBL/GenBank/DDBJ databases">
        <title>Perkinsus olseni comparative genomics.</title>
        <authorList>
            <person name="Bogema D.R."/>
        </authorList>
    </citation>
    <scope>NUCLEOTIDE SEQUENCE [LARGE SCALE GENOMIC DNA]</scope>
    <source>
        <strain evidence="2">ATCC PRA-179</strain>
    </source>
</reference>
<name>A0A7J6KJZ5_PEROL</name>
<feature type="compositionally biased region" description="Low complexity" evidence="1">
    <location>
        <begin position="45"/>
        <end position="61"/>
    </location>
</feature>
<protein>
    <submittedName>
        <fullName evidence="2">Uncharacterized protein</fullName>
    </submittedName>
</protein>
<proteinExistence type="predicted"/>
<evidence type="ECO:0000313" key="2">
    <source>
        <dbReference type="EMBL" id="KAF4647284.1"/>
    </source>
</evidence>
<feature type="non-terminal residue" evidence="2">
    <location>
        <position position="1"/>
    </location>
</feature>
<feature type="region of interest" description="Disordered" evidence="1">
    <location>
        <begin position="42"/>
        <end position="72"/>
    </location>
</feature>